<feature type="transmembrane region" description="Helical" evidence="1">
    <location>
        <begin position="16"/>
        <end position="35"/>
    </location>
</feature>
<comment type="caution">
    <text evidence="2">The sequence shown here is derived from an EMBL/GenBank/DDBJ whole genome shotgun (WGS) entry which is preliminary data.</text>
</comment>
<proteinExistence type="predicted"/>
<evidence type="ECO:0000256" key="1">
    <source>
        <dbReference type="SAM" id="Phobius"/>
    </source>
</evidence>
<gene>
    <name evidence="2" type="ORF">B5V51_9024</name>
</gene>
<organism evidence="2">
    <name type="scientific">Heliothis virescens</name>
    <name type="common">Tobacco budworm moth</name>
    <dbReference type="NCBI Taxonomy" id="7102"/>
    <lineage>
        <taxon>Eukaryota</taxon>
        <taxon>Metazoa</taxon>
        <taxon>Ecdysozoa</taxon>
        <taxon>Arthropoda</taxon>
        <taxon>Hexapoda</taxon>
        <taxon>Insecta</taxon>
        <taxon>Pterygota</taxon>
        <taxon>Neoptera</taxon>
        <taxon>Endopterygota</taxon>
        <taxon>Lepidoptera</taxon>
        <taxon>Glossata</taxon>
        <taxon>Ditrysia</taxon>
        <taxon>Noctuoidea</taxon>
        <taxon>Noctuidae</taxon>
        <taxon>Heliothinae</taxon>
        <taxon>Heliothis</taxon>
    </lineage>
</organism>
<reference evidence="2" key="1">
    <citation type="submission" date="2017-09" db="EMBL/GenBank/DDBJ databases">
        <title>Contemporary evolution of a Lepidopteran species, Heliothis virescens, in response to modern agricultural practices.</title>
        <authorList>
            <person name="Fritz M.L."/>
            <person name="Deyonke A.M."/>
            <person name="Papanicolaou A."/>
            <person name="Micinski S."/>
            <person name="Westbrook J."/>
            <person name="Gould F."/>
        </authorList>
    </citation>
    <scope>NUCLEOTIDE SEQUENCE [LARGE SCALE GENOMIC DNA]</scope>
    <source>
        <strain evidence="2">HvINT-</strain>
        <tissue evidence="2">Whole body</tissue>
    </source>
</reference>
<accession>A0A2A4J285</accession>
<evidence type="ECO:0000313" key="2">
    <source>
        <dbReference type="EMBL" id="PCG65550.1"/>
    </source>
</evidence>
<name>A0A2A4J285_HELVI</name>
<keyword evidence="1" id="KW-1133">Transmembrane helix</keyword>
<dbReference type="EMBL" id="NWSH01004035">
    <property type="protein sequence ID" value="PCG65550.1"/>
    <property type="molecule type" value="Genomic_DNA"/>
</dbReference>
<sequence length="191" mass="21861">MSSSCRSSALAVPREVMQYLLYIIIFSSLIIKVIGQTDTKNYGPYEVVWEKFETCKGPKQSECGLFEIKNSENMSDIVFHLDFPKDCPASSAKIITSTITNNVTKKLWNYALNKPCEHFVLGPILVDAFNLTKNCKVNKGRYEVHLDFEAKSKMFLGTSFFYGEYGFKTMSFNKVNNFFCVYAVLNIKKRD</sequence>
<keyword evidence="1" id="KW-0812">Transmembrane</keyword>
<dbReference type="AlphaFoldDB" id="A0A2A4J285"/>
<evidence type="ECO:0008006" key="3">
    <source>
        <dbReference type="Google" id="ProtNLM"/>
    </source>
</evidence>
<protein>
    <recommendedName>
        <fullName evidence="3">MD-2-related lipid-recognition domain-containing protein</fullName>
    </recommendedName>
</protein>
<keyword evidence="1" id="KW-0472">Membrane</keyword>